<organism evidence="11 14">
    <name type="scientific">Ogataea haglerorum</name>
    <dbReference type="NCBI Taxonomy" id="1937702"/>
    <lineage>
        <taxon>Eukaryota</taxon>
        <taxon>Fungi</taxon>
        <taxon>Dikarya</taxon>
        <taxon>Ascomycota</taxon>
        <taxon>Saccharomycotina</taxon>
        <taxon>Pichiomycetes</taxon>
        <taxon>Pichiales</taxon>
        <taxon>Pichiaceae</taxon>
        <taxon>Ogataea</taxon>
    </lineage>
</organism>
<dbReference type="PANTHER" id="PTHR20971:SF0">
    <property type="entry name" value="U6 SNRNA-ASSOCIATED SM-LIKE PROTEIN LSM5"/>
    <property type="match status" value="1"/>
</dbReference>
<feature type="domain" description="Sm" evidence="10">
    <location>
        <begin position="6"/>
        <end position="78"/>
    </location>
</feature>
<dbReference type="SUPFAM" id="SSF50182">
    <property type="entry name" value="Sm-like ribonucleoproteins"/>
    <property type="match status" value="1"/>
</dbReference>
<evidence type="ECO:0000256" key="6">
    <source>
        <dbReference type="ARBA" id="ARBA00023187"/>
    </source>
</evidence>
<dbReference type="CDD" id="cd01732">
    <property type="entry name" value="LSm5"/>
    <property type="match status" value="1"/>
</dbReference>
<dbReference type="Proteomes" id="UP000697297">
    <property type="component" value="Unassembled WGS sequence"/>
</dbReference>
<dbReference type="EMBL" id="JAHLUH010000002">
    <property type="protein sequence ID" value="KAG7730133.1"/>
    <property type="molecule type" value="Genomic_DNA"/>
</dbReference>
<gene>
    <name evidence="9" type="primary">LSM5</name>
    <name evidence="11" type="ORF">KL933_001213</name>
    <name evidence="12" type="ORF">KL946_001287</name>
</gene>
<keyword evidence="13" id="KW-1185">Reference proteome</keyword>
<evidence type="ECO:0000256" key="8">
    <source>
        <dbReference type="ARBA" id="ARBA00023274"/>
    </source>
</evidence>
<dbReference type="AlphaFoldDB" id="A0AAN6I2V2"/>
<comment type="caution">
    <text evidence="11">The sequence shown here is derived from an EMBL/GenBank/DDBJ whole genome shotgun (WGS) entry which is preliminary data.</text>
</comment>
<evidence type="ECO:0000313" key="13">
    <source>
        <dbReference type="Proteomes" id="UP000697297"/>
    </source>
</evidence>
<evidence type="ECO:0000259" key="10">
    <source>
        <dbReference type="PROSITE" id="PS52002"/>
    </source>
</evidence>
<evidence type="ECO:0000313" key="12">
    <source>
        <dbReference type="EMBL" id="KAG7767188.1"/>
    </source>
</evidence>
<dbReference type="GO" id="GO:0005681">
    <property type="term" value="C:spliceosomal complex"/>
    <property type="evidence" value="ECO:0007669"/>
    <property type="project" value="UniProtKB-KW"/>
</dbReference>
<dbReference type="InterPro" id="IPR033871">
    <property type="entry name" value="LSm5"/>
</dbReference>
<dbReference type="EMBL" id="JAHLUN010000003">
    <property type="protein sequence ID" value="KAG7767188.1"/>
    <property type="molecule type" value="Genomic_DNA"/>
</dbReference>
<evidence type="ECO:0000256" key="2">
    <source>
        <dbReference type="ARBA" id="ARBA00006850"/>
    </source>
</evidence>
<dbReference type="Pfam" id="PF01423">
    <property type="entry name" value="LSM"/>
    <property type="match status" value="1"/>
</dbReference>
<dbReference type="Proteomes" id="UP000738402">
    <property type="component" value="Unassembled WGS sequence"/>
</dbReference>
<comment type="function">
    <text evidence="9">Plays a role in U6 snRNP assembly and function. Binds to the 3' end of U6 snRNA.</text>
</comment>
<accession>A0AAN6I2V2</accession>
<dbReference type="SMART" id="SM00651">
    <property type="entry name" value="Sm"/>
    <property type="match status" value="1"/>
</dbReference>
<proteinExistence type="inferred from homology"/>
<evidence type="ECO:0000256" key="9">
    <source>
        <dbReference type="RuleBase" id="RU365055"/>
    </source>
</evidence>
<dbReference type="PROSITE" id="PS52002">
    <property type="entry name" value="SM"/>
    <property type="match status" value="1"/>
</dbReference>
<dbReference type="GO" id="GO:0005688">
    <property type="term" value="C:U6 snRNP"/>
    <property type="evidence" value="ECO:0007669"/>
    <property type="project" value="TreeGrafter"/>
</dbReference>
<dbReference type="Gene3D" id="2.30.30.100">
    <property type="match status" value="1"/>
</dbReference>
<sequence length="87" mass="9844">MSDIMLPLELIDKCIGSKIWILLTTDQEFVGKLVGFDDFVNVVLEDVEEYEGDKLISRRPKMLINSRQLAMLVPSGERTSSATKQLD</sequence>
<evidence type="ECO:0000256" key="4">
    <source>
        <dbReference type="ARBA" id="ARBA00022728"/>
    </source>
</evidence>
<dbReference type="InterPro" id="IPR001163">
    <property type="entry name" value="Sm_dom_euk/arc"/>
</dbReference>
<dbReference type="InterPro" id="IPR047575">
    <property type="entry name" value="Sm"/>
</dbReference>
<protein>
    <recommendedName>
        <fullName evidence="9">LSM complex subunit LSM5</fullName>
    </recommendedName>
</protein>
<dbReference type="GO" id="GO:1990726">
    <property type="term" value="C:Lsm1-7-Pat1 complex"/>
    <property type="evidence" value="ECO:0007669"/>
    <property type="project" value="TreeGrafter"/>
</dbReference>
<keyword evidence="5 9" id="KW-0694">RNA-binding</keyword>
<evidence type="ECO:0000256" key="1">
    <source>
        <dbReference type="ARBA" id="ARBA00004123"/>
    </source>
</evidence>
<keyword evidence="3 9" id="KW-0507">mRNA processing</keyword>
<evidence type="ECO:0000256" key="3">
    <source>
        <dbReference type="ARBA" id="ARBA00022664"/>
    </source>
</evidence>
<evidence type="ECO:0000256" key="7">
    <source>
        <dbReference type="ARBA" id="ARBA00023242"/>
    </source>
</evidence>
<keyword evidence="7 9" id="KW-0539">Nucleus</keyword>
<dbReference type="PANTHER" id="PTHR20971">
    <property type="entry name" value="U6 SNRNA-ASSOCIATED PROTEIN"/>
    <property type="match status" value="1"/>
</dbReference>
<comment type="similarity">
    <text evidence="2 9">Belongs to the snRNP Sm proteins family.</text>
</comment>
<dbReference type="GO" id="GO:0000398">
    <property type="term" value="P:mRNA splicing, via spliceosome"/>
    <property type="evidence" value="ECO:0007669"/>
    <property type="project" value="TreeGrafter"/>
</dbReference>
<name>A0AAN6I2V2_9ASCO</name>
<evidence type="ECO:0000256" key="5">
    <source>
        <dbReference type="ARBA" id="ARBA00022884"/>
    </source>
</evidence>
<comment type="subunit">
    <text evidence="9">LSm subunits form a heteromer with a doughnut shape.</text>
</comment>
<dbReference type="GO" id="GO:0046540">
    <property type="term" value="C:U4/U6 x U5 tri-snRNP complex"/>
    <property type="evidence" value="ECO:0007669"/>
    <property type="project" value="TreeGrafter"/>
</dbReference>
<evidence type="ECO:0000313" key="14">
    <source>
        <dbReference type="Proteomes" id="UP000738402"/>
    </source>
</evidence>
<keyword evidence="4 9" id="KW-0747">Spliceosome</keyword>
<dbReference type="GO" id="GO:0003723">
    <property type="term" value="F:RNA binding"/>
    <property type="evidence" value="ECO:0007669"/>
    <property type="project" value="UniProtKB-KW"/>
</dbReference>
<dbReference type="InterPro" id="IPR010920">
    <property type="entry name" value="LSM_dom_sf"/>
</dbReference>
<keyword evidence="6 9" id="KW-0508">mRNA splicing</keyword>
<comment type="subcellular location">
    <subcellularLocation>
        <location evidence="1 9">Nucleus</location>
    </subcellularLocation>
</comment>
<evidence type="ECO:0000313" key="11">
    <source>
        <dbReference type="EMBL" id="KAG7730133.1"/>
    </source>
</evidence>
<keyword evidence="8 9" id="KW-0687">Ribonucleoprotein</keyword>
<reference evidence="11 13" key="1">
    <citation type="journal article" date="2021" name="G3 (Bethesda)">
        <title>Genomic diversity, chromosomal rearrangements, and interspecies hybridization in the ogataea polymorpha species complex.</title>
        <authorList>
            <person name="Hanson S.J."/>
            <person name="Cinneide E.O."/>
            <person name="Salzberg L.I."/>
            <person name="Wolfe K.H."/>
            <person name="McGowan J."/>
            <person name="Fitzpatrick D.A."/>
            <person name="Matlin K."/>
        </authorList>
    </citation>
    <scope>NUCLEOTIDE SEQUENCE</scope>
    <source>
        <strain evidence="12">81-436-3</strain>
        <strain evidence="11">83-405-1</strain>
    </source>
</reference>